<dbReference type="OrthoDB" id="1902587at2759"/>
<comment type="catalytic activity">
    <reaction evidence="1 5">
        <text>[protein]-peptidylproline (omega=180) = [protein]-peptidylproline (omega=0)</text>
        <dbReference type="Rhea" id="RHEA:16237"/>
        <dbReference type="Rhea" id="RHEA-COMP:10747"/>
        <dbReference type="Rhea" id="RHEA-COMP:10748"/>
        <dbReference type="ChEBI" id="CHEBI:83833"/>
        <dbReference type="ChEBI" id="CHEBI:83834"/>
        <dbReference type="EC" id="5.2.1.8"/>
    </reaction>
</comment>
<evidence type="ECO:0000313" key="10">
    <source>
        <dbReference type="Proteomes" id="UP000077115"/>
    </source>
</evidence>
<feature type="domain" description="PPIase FKBP-type" evidence="8">
    <location>
        <begin position="45"/>
        <end position="134"/>
    </location>
</feature>
<evidence type="ECO:0000313" key="9">
    <source>
        <dbReference type="EMBL" id="OAJ41130.1"/>
    </source>
</evidence>
<dbReference type="Gene3D" id="3.10.50.40">
    <property type="match status" value="2"/>
</dbReference>
<evidence type="ECO:0000256" key="5">
    <source>
        <dbReference type="PROSITE-ProRule" id="PRU00277"/>
    </source>
</evidence>
<dbReference type="PANTHER" id="PTHR45779">
    <property type="entry name" value="PEPTIDYLPROLYL ISOMERASE"/>
    <property type="match status" value="1"/>
</dbReference>
<accession>A0A177WNW5</accession>
<dbReference type="PROSITE" id="PS50059">
    <property type="entry name" value="FKBP_PPIASE"/>
    <property type="match status" value="2"/>
</dbReference>
<dbReference type="AlphaFoldDB" id="A0A177WNW5"/>
<reference evidence="9 10" key="1">
    <citation type="submission" date="2006-10" db="EMBL/GenBank/DDBJ databases">
        <title>The Genome Sequence of Batrachochytrium dendrobatidis JEL423.</title>
        <authorList>
            <consortium name="The Broad Institute Genome Sequencing Platform"/>
            <person name="Birren B."/>
            <person name="Lander E."/>
            <person name="Galagan J."/>
            <person name="Cuomo C."/>
            <person name="Devon K."/>
            <person name="Jaffe D."/>
            <person name="Butler J."/>
            <person name="Alvarez P."/>
            <person name="Gnerre S."/>
            <person name="Grabherr M."/>
            <person name="Kleber M."/>
            <person name="Mauceli E."/>
            <person name="Brockman W."/>
            <person name="Young S."/>
            <person name="LaButti K."/>
            <person name="Sykes S."/>
            <person name="DeCaprio D."/>
            <person name="Crawford M."/>
            <person name="Koehrsen M."/>
            <person name="Engels R."/>
            <person name="Montgomery P."/>
            <person name="Pearson M."/>
            <person name="Howarth C."/>
            <person name="Larson L."/>
            <person name="White J."/>
            <person name="O'Leary S."/>
            <person name="Kodira C."/>
            <person name="Zeng Q."/>
            <person name="Yandava C."/>
            <person name="Alvarado L."/>
            <person name="Longcore J."/>
            <person name="James T."/>
        </authorList>
    </citation>
    <scope>NUCLEOTIDE SEQUENCE [LARGE SCALE GENOMIC DNA]</scope>
    <source>
        <strain evidence="9 10">JEL423</strain>
    </source>
</reference>
<gene>
    <name evidence="9" type="ORF">BDEG_24774</name>
</gene>
<dbReference type="Pfam" id="PF00254">
    <property type="entry name" value="FKBP_C"/>
    <property type="match status" value="2"/>
</dbReference>
<feature type="domain" description="PPIase FKBP-type" evidence="8">
    <location>
        <begin position="195"/>
        <end position="284"/>
    </location>
</feature>
<dbReference type="EMBL" id="DS022305">
    <property type="protein sequence ID" value="OAJ41130.1"/>
    <property type="molecule type" value="Genomic_DNA"/>
</dbReference>
<dbReference type="SUPFAM" id="SSF54534">
    <property type="entry name" value="FKBP-like"/>
    <property type="match status" value="2"/>
</dbReference>
<evidence type="ECO:0000256" key="6">
    <source>
        <dbReference type="SAM" id="MobiDB-lite"/>
    </source>
</evidence>
<evidence type="ECO:0000256" key="3">
    <source>
        <dbReference type="ARBA" id="ARBA00023110"/>
    </source>
</evidence>
<dbReference type="InterPro" id="IPR046357">
    <property type="entry name" value="PPIase_dom_sf"/>
</dbReference>
<dbReference type="eggNOG" id="KOG0549">
    <property type="taxonomic scope" value="Eukaryota"/>
</dbReference>
<feature type="compositionally biased region" description="Basic and acidic residues" evidence="6">
    <location>
        <begin position="152"/>
        <end position="170"/>
    </location>
</feature>
<dbReference type="GO" id="GO:0005783">
    <property type="term" value="C:endoplasmic reticulum"/>
    <property type="evidence" value="ECO:0007669"/>
    <property type="project" value="TreeGrafter"/>
</dbReference>
<dbReference type="GO" id="GO:0003755">
    <property type="term" value="F:peptidyl-prolyl cis-trans isomerase activity"/>
    <property type="evidence" value="ECO:0007669"/>
    <property type="project" value="UniProtKB-KW"/>
</dbReference>
<feature type="chain" id="PRO_5008077727" description="peptidylprolyl isomerase" evidence="7">
    <location>
        <begin position="19"/>
        <end position="293"/>
    </location>
</feature>
<evidence type="ECO:0000256" key="1">
    <source>
        <dbReference type="ARBA" id="ARBA00000971"/>
    </source>
</evidence>
<evidence type="ECO:0000256" key="4">
    <source>
        <dbReference type="ARBA" id="ARBA00023235"/>
    </source>
</evidence>
<keyword evidence="3 5" id="KW-0697">Rotamase</keyword>
<organism evidence="9 10">
    <name type="scientific">Batrachochytrium dendrobatidis (strain JEL423)</name>
    <dbReference type="NCBI Taxonomy" id="403673"/>
    <lineage>
        <taxon>Eukaryota</taxon>
        <taxon>Fungi</taxon>
        <taxon>Fungi incertae sedis</taxon>
        <taxon>Chytridiomycota</taxon>
        <taxon>Chytridiomycota incertae sedis</taxon>
        <taxon>Chytridiomycetes</taxon>
        <taxon>Rhizophydiales</taxon>
        <taxon>Rhizophydiales incertae sedis</taxon>
        <taxon>Batrachochytrium</taxon>
    </lineage>
</organism>
<feature type="region of interest" description="Disordered" evidence="6">
    <location>
        <begin position="147"/>
        <end position="171"/>
    </location>
</feature>
<evidence type="ECO:0000259" key="8">
    <source>
        <dbReference type="PROSITE" id="PS50059"/>
    </source>
</evidence>
<dbReference type="STRING" id="403673.A0A177WNW5"/>
<dbReference type="FunFam" id="3.10.50.40:FF:000006">
    <property type="entry name" value="Peptidyl-prolyl cis-trans isomerase"/>
    <property type="match status" value="2"/>
</dbReference>
<keyword evidence="4 5" id="KW-0413">Isomerase</keyword>
<dbReference type="Proteomes" id="UP000077115">
    <property type="component" value="Unassembled WGS sequence"/>
</dbReference>
<protein>
    <recommendedName>
        <fullName evidence="2 5">peptidylprolyl isomerase</fullName>
        <ecNumber evidence="2 5">5.2.1.8</ecNumber>
    </recommendedName>
</protein>
<keyword evidence="7" id="KW-0732">Signal</keyword>
<dbReference type="InterPro" id="IPR044609">
    <property type="entry name" value="FKBP2/11"/>
</dbReference>
<dbReference type="EC" id="5.2.1.8" evidence="2 5"/>
<dbReference type="InterPro" id="IPR001179">
    <property type="entry name" value="PPIase_FKBP_dom"/>
</dbReference>
<reference evidence="9 10" key="2">
    <citation type="submission" date="2016-05" db="EMBL/GenBank/DDBJ databases">
        <title>Lineage-specific infection strategies underlie the spectrum of fungal disease in amphibians.</title>
        <authorList>
            <person name="Cuomo C.A."/>
            <person name="Farrer R.A."/>
            <person name="James T."/>
            <person name="Longcore J."/>
            <person name="Birren B."/>
        </authorList>
    </citation>
    <scope>NUCLEOTIDE SEQUENCE [LARGE SCALE GENOMIC DNA]</scope>
    <source>
        <strain evidence="9 10">JEL423</strain>
    </source>
</reference>
<feature type="signal peptide" evidence="7">
    <location>
        <begin position="1"/>
        <end position="18"/>
    </location>
</feature>
<evidence type="ECO:0000256" key="2">
    <source>
        <dbReference type="ARBA" id="ARBA00013194"/>
    </source>
</evidence>
<dbReference type="PANTHER" id="PTHR45779:SF7">
    <property type="entry name" value="PEPTIDYLPROLYL ISOMERASE"/>
    <property type="match status" value="1"/>
</dbReference>
<dbReference type="VEuPathDB" id="FungiDB:BDEG_24774"/>
<evidence type="ECO:0000256" key="7">
    <source>
        <dbReference type="SAM" id="SignalP"/>
    </source>
</evidence>
<sequence length="293" mass="31947">MRLTVVGILATFWISVAADEPPTTLIIDVTHKIPDEECIHKSKLGDQLSMHYTGKLFSNGKKFDSSLDRNQPFQFMLGVGRVIKGWDQGLMDMCIGEKRTLTIPSSLAYGKQGAGGVIPGDAALVFTVELLDILNKDVEPQVIDLDAQPKGSVKDDKKADTKAGAKDSKAPPKTLQIGIKKRVSEAECTRKAQKNDQLSMHYTGTLFSTGKKFDSSLDRNQPFEFTLGTGQVIQGWDQGLIGMCVGEKRRLTIPPQLGYGDRGAGTDIPGGATLVFDVELLEIKNSFDKSDEL</sequence>
<name>A0A177WNW5_BATDL</name>
<proteinExistence type="predicted"/>